<sequence>MTALAALRRPLCRQRAPGAQYPRKSLRRLPDMTRFVPDGWHTVTPRIVVPDPHNLIGFIRTVFHAQGEYRPGLPAEIRIGDSVLMISGEDGLREPMPAFLYVYVEDADLTYRRALAAHATPLEAPADMPYGDRRAMVKDPWGNLWQIATHLRDLSTDEIRSRLANGG</sequence>
<dbReference type="SUPFAM" id="SSF54593">
    <property type="entry name" value="Glyoxalase/Bleomycin resistance protein/Dihydroxybiphenyl dioxygenase"/>
    <property type="match status" value="1"/>
</dbReference>
<dbReference type="Proteomes" id="UP001220209">
    <property type="component" value="Chromosome 3"/>
</dbReference>
<evidence type="ECO:0000313" key="3">
    <source>
        <dbReference type="Proteomes" id="UP001220209"/>
    </source>
</evidence>
<dbReference type="Pfam" id="PF00903">
    <property type="entry name" value="Glyoxalase"/>
    <property type="match status" value="1"/>
</dbReference>
<feature type="domain" description="VOC" evidence="1">
    <location>
        <begin position="39"/>
        <end position="150"/>
    </location>
</feature>
<dbReference type="AlphaFoldDB" id="A0ABD7YCS9"/>
<accession>A0ABD7YCS9</accession>
<organism evidence="2 3">
    <name type="scientific">Burkholderia contaminans</name>
    <dbReference type="NCBI Taxonomy" id="488447"/>
    <lineage>
        <taxon>Bacteria</taxon>
        <taxon>Pseudomonadati</taxon>
        <taxon>Pseudomonadota</taxon>
        <taxon>Betaproteobacteria</taxon>
        <taxon>Burkholderiales</taxon>
        <taxon>Burkholderiaceae</taxon>
        <taxon>Burkholderia</taxon>
        <taxon>Burkholderia cepacia complex</taxon>
    </lineage>
</organism>
<protein>
    <submittedName>
        <fullName evidence="2">VOC family protein</fullName>
    </submittedName>
</protein>
<dbReference type="InterPro" id="IPR029068">
    <property type="entry name" value="Glyas_Bleomycin-R_OHBP_Dase"/>
</dbReference>
<dbReference type="CDD" id="cd07246">
    <property type="entry name" value="VOC_like"/>
    <property type="match status" value="1"/>
</dbReference>
<name>A0ABD7YCS9_9BURK</name>
<dbReference type="InterPro" id="IPR037523">
    <property type="entry name" value="VOC_core"/>
</dbReference>
<evidence type="ECO:0000259" key="1">
    <source>
        <dbReference type="PROSITE" id="PS51819"/>
    </source>
</evidence>
<gene>
    <name evidence="2" type="ORF">LXE91_33735</name>
</gene>
<dbReference type="InterPro" id="IPR004360">
    <property type="entry name" value="Glyas_Fos-R_dOase_dom"/>
</dbReference>
<dbReference type="PANTHER" id="PTHR34109">
    <property type="entry name" value="BNAUNNG04460D PROTEIN-RELATED"/>
    <property type="match status" value="1"/>
</dbReference>
<proteinExistence type="predicted"/>
<dbReference type="EMBL" id="CP090642">
    <property type="protein sequence ID" value="WFN22914.1"/>
    <property type="molecule type" value="Genomic_DNA"/>
</dbReference>
<reference evidence="2 3" key="1">
    <citation type="submission" date="2021-12" db="EMBL/GenBank/DDBJ databases">
        <title>Genomic and phenotypic characterization of three Burkholderia contaminans isolates recovered from different sources.</title>
        <authorList>
            <person name="Lopez De Volder A."/>
            <person name="Fan Y."/>
            <person name="Nunvar J."/>
            <person name="Herrera T."/>
            <person name="Timp W."/>
            <person name="Degrossi J."/>
        </authorList>
    </citation>
    <scope>NUCLEOTIDE SEQUENCE [LARGE SCALE GENOMIC DNA]</scope>
    <source>
        <strain evidence="2 3">LMG 23361</strain>
    </source>
</reference>
<dbReference type="RefSeq" id="WP_261336591.1">
    <property type="nucleotide sequence ID" value="NZ_CP090642.1"/>
</dbReference>
<dbReference type="Gene3D" id="3.30.720.110">
    <property type="match status" value="1"/>
</dbReference>
<dbReference type="PANTHER" id="PTHR34109:SF1">
    <property type="entry name" value="VOC DOMAIN-CONTAINING PROTEIN"/>
    <property type="match status" value="1"/>
</dbReference>
<evidence type="ECO:0000313" key="2">
    <source>
        <dbReference type="EMBL" id="WFN22914.1"/>
    </source>
</evidence>
<dbReference type="PROSITE" id="PS51819">
    <property type="entry name" value="VOC"/>
    <property type="match status" value="1"/>
</dbReference>